<proteinExistence type="predicted"/>
<evidence type="ECO:0000313" key="1">
    <source>
        <dbReference type="EMBL" id="MPN32277.1"/>
    </source>
</evidence>
<dbReference type="EMBL" id="VSSQ01084197">
    <property type="protein sequence ID" value="MPN32277.1"/>
    <property type="molecule type" value="Genomic_DNA"/>
</dbReference>
<organism evidence="1">
    <name type="scientific">bioreactor metagenome</name>
    <dbReference type="NCBI Taxonomy" id="1076179"/>
    <lineage>
        <taxon>unclassified sequences</taxon>
        <taxon>metagenomes</taxon>
        <taxon>ecological metagenomes</taxon>
    </lineage>
</organism>
<sequence length="169" mass="18316">MCRHMMPKLSFSSFGSASTLLKLPFTIPDSRLSTWLSLSGTTHSVRMIPSVARTAIIQKRALSPRAWVMISPSTMAIAKVMPKLTPINAIAFVRFCSRVKSDSSAITAAAIAPEPCNARPRIMPQMESDSAAITLPRINTAKPPTISGLRPIRSESSPKGIWKIACARP</sequence>
<name>A0A645GZR5_9ZZZZ</name>
<gene>
    <name evidence="1" type="ORF">SDC9_179755</name>
</gene>
<dbReference type="AlphaFoldDB" id="A0A645GZR5"/>
<reference evidence="1" key="1">
    <citation type="submission" date="2019-08" db="EMBL/GenBank/DDBJ databases">
        <authorList>
            <person name="Kucharzyk K."/>
            <person name="Murdoch R.W."/>
            <person name="Higgins S."/>
            <person name="Loffler F."/>
        </authorList>
    </citation>
    <scope>NUCLEOTIDE SEQUENCE</scope>
</reference>
<accession>A0A645GZR5</accession>
<protein>
    <submittedName>
        <fullName evidence="1">Uncharacterized protein</fullName>
    </submittedName>
</protein>
<comment type="caution">
    <text evidence="1">The sequence shown here is derived from an EMBL/GenBank/DDBJ whole genome shotgun (WGS) entry which is preliminary data.</text>
</comment>